<dbReference type="AlphaFoldDB" id="A0A1H6IWB3"/>
<name>A0A1H6IWB3_9EURY</name>
<dbReference type="STRING" id="1267564.SAMN05192561_10548"/>
<dbReference type="Proteomes" id="UP000199215">
    <property type="component" value="Unassembled WGS sequence"/>
</dbReference>
<dbReference type="PANTHER" id="PTHR35797">
    <property type="entry name" value="PROTEASE-RELATED"/>
    <property type="match status" value="1"/>
</dbReference>
<dbReference type="PANTHER" id="PTHR35797:SF1">
    <property type="entry name" value="PROTEASE"/>
    <property type="match status" value="1"/>
</dbReference>
<feature type="transmembrane region" description="Helical" evidence="1">
    <location>
        <begin position="72"/>
        <end position="94"/>
    </location>
</feature>
<dbReference type="Pfam" id="PF02517">
    <property type="entry name" value="Rce1-like"/>
    <property type="match status" value="1"/>
</dbReference>
<keyword evidence="1" id="KW-1133">Transmembrane helix</keyword>
<accession>A0A1H6IWB3</accession>
<dbReference type="GO" id="GO:0080120">
    <property type="term" value="P:CAAX-box protein maturation"/>
    <property type="evidence" value="ECO:0007669"/>
    <property type="project" value="UniProtKB-ARBA"/>
</dbReference>
<protein>
    <submittedName>
        <fullName evidence="3">CAAX protease self-immunity</fullName>
    </submittedName>
</protein>
<feature type="transmembrane region" description="Helical" evidence="1">
    <location>
        <begin position="183"/>
        <end position="207"/>
    </location>
</feature>
<feature type="transmembrane region" description="Helical" evidence="1">
    <location>
        <begin position="214"/>
        <end position="237"/>
    </location>
</feature>
<keyword evidence="1" id="KW-0812">Transmembrane</keyword>
<feature type="transmembrane region" description="Helical" evidence="1">
    <location>
        <begin position="9"/>
        <end position="26"/>
    </location>
</feature>
<keyword evidence="3" id="KW-0645">Protease</keyword>
<evidence type="ECO:0000256" key="1">
    <source>
        <dbReference type="SAM" id="Phobius"/>
    </source>
</evidence>
<evidence type="ECO:0000259" key="2">
    <source>
        <dbReference type="Pfam" id="PF02517"/>
    </source>
</evidence>
<proteinExistence type="predicted"/>
<feature type="transmembrane region" description="Helical" evidence="1">
    <location>
        <begin position="148"/>
        <end position="171"/>
    </location>
</feature>
<dbReference type="EMBL" id="FNWU01000005">
    <property type="protein sequence ID" value="SEH53429.1"/>
    <property type="molecule type" value="Genomic_DNA"/>
</dbReference>
<dbReference type="GO" id="GO:0006508">
    <property type="term" value="P:proteolysis"/>
    <property type="evidence" value="ECO:0007669"/>
    <property type="project" value="UniProtKB-KW"/>
</dbReference>
<organism evidence="3 4">
    <name type="scientific">Halopenitus malekzadehii</name>
    <dbReference type="NCBI Taxonomy" id="1267564"/>
    <lineage>
        <taxon>Archaea</taxon>
        <taxon>Methanobacteriati</taxon>
        <taxon>Methanobacteriota</taxon>
        <taxon>Stenosarchaea group</taxon>
        <taxon>Halobacteria</taxon>
        <taxon>Halobacteriales</taxon>
        <taxon>Haloferacaceae</taxon>
        <taxon>Halopenitus</taxon>
    </lineage>
</organism>
<keyword evidence="4" id="KW-1185">Reference proteome</keyword>
<dbReference type="RefSeq" id="WP_092817071.1">
    <property type="nucleotide sequence ID" value="NZ_FNWU01000005.1"/>
</dbReference>
<dbReference type="OrthoDB" id="28575at2157"/>
<feature type="domain" description="CAAX prenyl protease 2/Lysostaphin resistance protein A-like" evidence="2">
    <location>
        <begin position="130"/>
        <end position="226"/>
    </location>
</feature>
<keyword evidence="1" id="KW-0472">Membrane</keyword>
<feature type="transmembrane region" description="Helical" evidence="1">
    <location>
        <begin position="32"/>
        <end position="52"/>
    </location>
</feature>
<sequence>MPSPDRSRLTLFISILVVFAVVLYVVSEITAMSPIALAPAYMFSPMIAGLVVCFRRDISLSAVGLRIGRVRWLAVAAVVALPLVGVTLLIAVAVPGVGFDPAANPTPGLGLPSGILGVVATFGLVLGLGATVNAVFAFGEEFGWRGYLLWELAPWGFWKASAAIGALWGVWHAPVIVAGYNYPSFPVIGVVAMTIACLSFSPVYTYLVIRSESVLAAALLHGVFNGSAGLVIAYAVADNTVLSELVASPVGVAGVIAFALAAVGIALSGTPSLTREFAHDTARSA</sequence>
<feature type="transmembrane region" description="Helical" evidence="1">
    <location>
        <begin position="114"/>
        <end position="136"/>
    </location>
</feature>
<dbReference type="InterPro" id="IPR003675">
    <property type="entry name" value="Rce1/LyrA-like_dom"/>
</dbReference>
<gene>
    <name evidence="3" type="ORF">SAMN05192561_10548</name>
</gene>
<keyword evidence="3" id="KW-0378">Hydrolase</keyword>
<evidence type="ECO:0000313" key="4">
    <source>
        <dbReference type="Proteomes" id="UP000199215"/>
    </source>
</evidence>
<reference evidence="3 4" key="1">
    <citation type="submission" date="2016-10" db="EMBL/GenBank/DDBJ databases">
        <authorList>
            <person name="de Groot N.N."/>
        </authorList>
    </citation>
    <scope>NUCLEOTIDE SEQUENCE [LARGE SCALE GENOMIC DNA]</scope>
    <source>
        <strain evidence="3 4">IBRC-M10418</strain>
    </source>
</reference>
<evidence type="ECO:0000313" key="3">
    <source>
        <dbReference type="EMBL" id="SEH53429.1"/>
    </source>
</evidence>
<dbReference type="InterPro" id="IPR042150">
    <property type="entry name" value="MmRce1-like"/>
</dbReference>
<feature type="transmembrane region" description="Helical" evidence="1">
    <location>
        <begin position="249"/>
        <end position="267"/>
    </location>
</feature>
<dbReference type="GO" id="GO:0004175">
    <property type="term" value="F:endopeptidase activity"/>
    <property type="evidence" value="ECO:0007669"/>
    <property type="project" value="UniProtKB-ARBA"/>
</dbReference>